<accession>A0A7R9L9F3</accession>
<proteinExistence type="predicted"/>
<dbReference type="AlphaFoldDB" id="A0A7R9L9F3"/>
<gene>
    <name evidence="2" type="ORF">ONB1V03_LOCUS844</name>
</gene>
<dbReference type="EMBL" id="OC914917">
    <property type="protein sequence ID" value="CAD7637492.1"/>
    <property type="molecule type" value="Genomic_DNA"/>
</dbReference>
<keyword evidence="3" id="KW-1185">Reference proteome</keyword>
<protein>
    <submittedName>
        <fullName evidence="2">Uncharacterized protein</fullName>
    </submittedName>
</protein>
<organism evidence="2">
    <name type="scientific">Oppiella nova</name>
    <dbReference type="NCBI Taxonomy" id="334625"/>
    <lineage>
        <taxon>Eukaryota</taxon>
        <taxon>Metazoa</taxon>
        <taxon>Ecdysozoa</taxon>
        <taxon>Arthropoda</taxon>
        <taxon>Chelicerata</taxon>
        <taxon>Arachnida</taxon>
        <taxon>Acari</taxon>
        <taxon>Acariformes</taxon>
        <taxon>Sarcoptiformes</taxon>
        <taxon>Oribatida</taxon>
        <taxon>Brachypylina</taxon>
        <taxon>Oppioidea</taxon>
        <taxon>Oppiidae</taxon>
        <taxon>Oppiella</taxon>
    </lineage>
</organism>
<evidence type="ECO:0000256" key="1">
    <source>
        <dbReference type="SAM" id="MobiDB-lite"/>
    </source>
</evidence>
<evidence type="ECO:0000313" key="2">
    <source>
        <dbReference type="EMBL" id="CAD7637492.1"/>
    </source>
</evidence>
<reference evidence="2" key="1">
    <citation type="submission" date="2020-11" db="EMBL/GenBank/DDBJ databases">
        <authorList>
            <person name="Tran Van P."/>
        </authorList>
    </citation>
    <scope>NUCLEOTIDE SEQUENCE</scope>
</reference>
<dbReference type="EMBL" id="CAJPVJ010000092">
    <property type="protein sequence ID" value="CAG2160668.1"/>
    <property type="molecule type" value="Genomic_DNA"/>
</dbReference>
<dbReference type="OrthoDB" id="10045817at2759"/>
<name>A0A7R9L9F3_9ACAR</name>
<sequence length="250" mass="28713">MSDNSDTSDKKCAENERQCFCIDLSEVQRDFKRLKVEESDKESPIRSKCDNHMNANTNYFALKSSPYSPKMSCHERRQSMSGLRRQRPHSLSSTKVRHNSHNGLDVKTNASKEDESLRVSQDKSICSDFADLKLNLADKWQQNEKYLYFAKHCSVESNDWRDRFADNKDSKEKKATNSDHNITSKVKANKGRKLRIKEQHKSCARQALCDASVSASHPSSDASVEELSAYFDDTLYLPRKMSFMAESIYS</sequence>
<feature type="region of interest" description="Disordered" evidence="1">
    <location>
        <begin position="69"/>
        <end position="114"/>
    </location>
</feature>
<dbReference type="Proteomes" id="UP000728032">
    <property type="component" value="Unassembled WGS sequence"/>
</dbReference>
<evidence type="ECO:0000313" key="3">
    <source>
        <dbReference type="Proteomes" id="UP000728032"/>
    </source>
</evidence>